<dbReference type="Pfam" id="PF02769">
    <property type="entry name" value="AIRS_C"/>
    <property type="match status" value="1"/>
</dbReference>
<dbReference type="GO" id="GO:0046084">
    <property type="term" value="P:adenine biosynthetic process"/>
    <property type="evidence" value="ECO:0007669"/>
    <property type="project" value="TreeGrafter"/>
</dbReference>
<evidence type="ECO:0000256" key="6">
    <source>
        <dbReference type="ARBA" id="ARBA00022490"/>
    </source>
</evidence>
<evidence type="ECO:0000256" key="2">
    <source>
        <dbReference type="ARBA" id="ARBA00004686"/>
    </source>
</evidence>
<dbReference type="InterPro" id="IPR004733">
    <property type="entry name" value="PurM_cligase"/>
</dbReference>
<dbReference type="EMBL" id="CP043875">
    <property type="protein sequence ID" value="WOF15207.1"/>
    <property type="molecule type" value="Genomic_DNA"/>
</dbReference>
<keyword evidence="19" id="KW-1185">Reference proteome</keyword>
<dbReference type="PANTHER" id="PTHR10520">
    <property type="entry name" value="TRIFUNCTIONAL PURINE BIOSYNTHETIC PROTEIN ADENOSINE-3-RELATED"/>
    <property type="match status" value="1"/>
</dbReference>
<dbReference type="SUPFAM" id="SSF55326">
    <property type="entry name" value="PurM N-terminal domain-like"/>
    <property type="match status" value="1"/>
</dbReference>
<feature type="domain" description="PurM-like C-terminal" evidence="17">
    <location>
        <begin position="176"/>
        <end position="327"/>
    </location>
</feature>
<evidence type="ECO:0000259" key="17">
    <source>
        <dbReference type="Pfam" id="PF02769"/>
    </source>
</evidence>
<dbReference type="EC" id="6.3.3.1" evidence="4 15"/>
<organism evidence="18 19">
    <name type="scientific">Methanochimaera problematica</name>
    <dbReference type="NCBI Taxonomy" id="2609417"/>
    <lineage>
        <taxon>Archaea</taxon>
        <taxon>Methanobacteriati</taxon>
        <taxon>Methanobacteriota</taxon>
        <taxon>Stenosarchaea group</taxon>
        <taxon>Methanomicrobia</taxon>
        <taxon>Methanomicrobiales</taxon>
        <taxon>Methanomicrobiaceae</taxon>
        <taxon>Methanochimaera</taxon>
    </lineage>
</organism>
<dbReference type="Proteomes" id="UP001301797">
    <property type="component" value="Chromosome"/>
</dbReference>
<dbReference type="GO" id="GO:0004641">
    <property type="term" value="F:phosphoribosylformylglycinamidine cyclo-ligase activity"/>
    <property type="evidence" value="ECO:0007669"/>
    <property type="project" value="UniProtKB-UniRule"/>
</dbReference>
<dbReference type="FunFam" id="3.30.1330.10:FF:000020">
    <property type="entry name" value="Phosphoribosylformylglycinamidine cyclo-ligase"/>
    <property type="match status" value="1"/>
</dbReference>
<dbReference type="GO" id="GO:0004637">
    <property type="term" value="F:phosphoribosylamine-glycine ligase activity"/>
    <property type="evidence" value="ECO:0007669"/>
    <property type="project" value="TreeGrafter"/>
</dbReference>
<evidence type="ECO:0000256" key="7">
    <source>
        <dbReference type="ARBA" id="ARBA00022598"/>
    </source>
</evidence>
<dbReference type="GO" id="GO:0005524">
    <property type="term" value="F:ATP binding"/>
    <property type="evidence" value="ECO:0007669"/>
    <property type="project" value="UniProtKB-KW"/>
</dbReference>
<proteinExistence type="inferred from homology"/>
<evidence type="ECO:0000256" key="13">
    <source>
        <dbReference type="ARBA" id="ARBA00033093"/>
    </source>
</evidence>
<dbReference type="InterPro" id="IPR036676">
    <property type="entry name" value="PurM-like_C_sf"/>
</dbReference>
<evidence type="ECO:0000256" key="1">
    <source>
        <dbReference type="ARBA" id="ARBA00004496"/>
    </source>
</evidence>
<evidence type="ECO:0000256" key="15">
    <source>
        <dbReference type="HAMAP-Rule" id="MF_00741"/>
    </source>
</evidence>
<feature type="domain" description="PurM-like N-terminal" evidence="16">
    <location>
        <begin position="51"/>
        <end position="162"/>
    </location>
</feature>
<dbReference type="GO" id="GO:0006189">
    <property type="term" value="P:'de novo' IMP biosynthetic process"/>
    <property type="evidence" value="ECO:0007669"/>
    <property type="project" value="UniProtKB-UniRule"/>
</dbReference>
<evidence type="ECO:0000256" key="14">
    <source>
        <dbReference type="ARBA" id="ARBA00049057"/>
    </source>
</evidence>
<dbReference type="Gene3D" id="3.30.1330.10">
    <property type="entry name" value="PurM-like, N-terminal domain"/>
    <property type="match status" value="1"/>
</dbReference>
<keyword evidence="6 15" id="KW-0963">Cytoplasm</keyword>
<comment type="subcellular location">
    <subcellularLocation>
        <location evidence="1 15">Cytoplasm</location>
    </subcellularLocation>
</comment>
<comment type="pathway">
    <text evidence="2 15">Purine metabolism; IMP biosynthesis via de novo pathway; 5-amino-1-(5-phospho-D-ribosyl)imidazole from N(2)-formyl-N(1)-(5-phospho-D-ribosyl)glycinamide: step 2/2.</text>
</comment>
<evidence type="ECO:0000256" key="5">
    <source>
        <dbReference type="ARBA" id="ARBA00020367"/>
    </source>
</evidence>
<evidence type="ECO:0000313" key="18">
    <source>
        <dbReference type="EMBL" id="WOF15207.1"/>
    </source>
</evidence>
<protein>
    <recommendedName>
        <fullName evidence="5 15">Phosphoribosylformylglycinamidine cyclo-ligase</fullName>
        <ecNumber evidence="4 15">6.3.3.1</ecNumber>
    </recommendedName>
    <alternativeName>
        <fullName evidence="12 15">AIR synthase</fullName>
    </alternativeName>
    <alternativeName>
        <fullName evidence="13 15">AIRS</fullName>
    </alternativeName>
    <alternativeName>
        <fullName evidence="11 15">Phosphoribosyl-aminoimidazole synthetase</fullName>
    </alternativeName>
</protein>
<keyword evidence="8 15" id="KW-0547">Nucleotide-binding</keyword>
<dbReference type="HAMAP" id="MF_00741">
    <property type="entry name" value="AIRS"/>
    <property type="match status" value="1"/>
</dbReference>
<evidence type="ECO:0000256" key="8">
    <source>
        <dbReference type="ARBA" id="ARBA00022741"/>
    </source>
</evidence>
<dbReference type="Pfam" id="PF00586">
    <property type="entry name" value="AIRS"/>
    <property type="match status" value="1"/>
</dbReference>
<evidence type="ECO:0000256" key="11">
    <source>
        <dbReference type="ARBA" id="ARBA00031908"/>
    </source>
</evidence>
<evidence type="ECO:0000256" key="9">
    <source>
        <dbReference type="ARBA" id="ARBA00022755"/>
    </source>
</evidence>
<dbReference type="GeneID" id="85228544"/>
<evidence type="ECO:0000256" key="10">
    <source>
        <dbReference type="ARBA" id="ARBA00022840"/>
    </source>
</evidence>
<sequence length="336" mass="36797">MTGFFKTGGHTYRDAGVDIDLEAEGVKTLVNMLTYRRKGDFSMCSDVGHFAGLIEFGDYVLALAVDGVGTKMLVADRMENWSTLGIDCIAMNVNDLYVMNMEPVAFVDYIATEGVEIDKMRQIGEGLNEGARLSNMNLIGGETATLKGIVNGLDLAGTCLGVQKKDRIINGEKIVPGDVIIGVPSSGIHSNGLTLARKLVESYASYDDMMPWGKTLGDELLTPTRIYSEVLEVTAQCEVHGMCHITGGGLRNLKRLGKFGFDITDPNKPQPVYEWMEEVGEVAEDEMYRTFNMGMGYVFVVPEIEADCLLEIVPDAQVVGKIKAEEGIWLRGKEII</sequence>
<dbReference type="GO" id="GO:0005829">
    <property type="term" value="C:cytosol"/>
    <property type="evidence" value="ECO:0007669"/>
    <property type="project" value="TreeGrafter"/>
</dbReference>
<accession>A0AA97FA97</accession>
<comment type="similarity">
    <text evidence="3 15">Belongs to the AIR synthase family.</text>
</comment>
<keyword evidence="7 15" id="KW-0436">Ligase</keyword>
<keyword evidence="10 15" id="KW-0067">ATP-binding</keyword>
<evidence type="ECO:0000256" key="3">
    <source>
        <dbReference type="ARBA" id="ARBA00010280"/>
    </source>
</evidence>
<dbReference type="PANTHER" id="PTHR10520:SF12">
    <property type="entry name" value="TRIFUNCTIONAL PURINE BIOSYNTHETIC PROTEIN ADENOSINE-3"/>
    <property type="match status" value="1"/>
</dbReference>
<evidence type="ECO:0000256" key="12">
    <source>
        <dbReference type="ARBA" id="ARBA00032931"/>
    </source>
</evidence>
<evidence type="ECO:0000256" key="4">
    <source>
        <dbReference type="ARBA" id="ARBA00013047"/>
    </source>
</evidence>
<dbReference type="InterPro" id="IPR010918">
    <property type="entry name" value="PurM-like_C_dom"/>
</dbReference>
<dbReference type="InterPro" id="IPR016188">
    <property type="entry name" value="PurM-like_N"/>
</dbReference>
<dbReference type="KEGG" id="mefw:F1737_00205"/>
<dbReference type="NCBIfam" id="TIGR00878">
    <property type="entry name" value="purM"/>
    <property type="match status" value="1"/>
</dbReference>
<dbReference type="SUPFAM" id="SSF56042">
    <property type="entry name" value="PurM C-terminal domain-like"/>
    <property type="match status" value="1"/>
</dbReference>
<dbReference type="InterPro" id="IPR036921">
    <property type="entry name" value="PurM-like_N_sf"/>
</dbReference>
<name>A0AA97FA97_9EURY</name>
<reference evidence="18 19" key="1">
    <citation type="submission" date="2019-09" db="EMBL/GenBank/DDBJ databases">
        <title>The complete genome of Methanoplanus sp. FWC-SCC4.</title>
        <authorList>
            <person name="Chen S.-C."/>
            <person name="Zhou Y.-Z."/>
            <person name="Lai M.-C."/>
        </authorList>
    </citation>
    <scope>NUCLEOTIDE SEQUENCE [LARGE SCALE GENOMIC DNA]</scope>
    <source>
        <strain evidence="18 19">FWC-SCC4</strain>
    </source>
</reference>
<dbReference type="CDD" id="cd02196">
    <property type="entry name" value="PurM"/>
    <property type="match status" value="1"/>
</dbReference>
<dbReference type="FunFam" id="3.90.650.10:FF:000011">
    <property type="entry name" value="Phosphoribosylformylglycinamidine cyclo-ligase"/>
    <property type="match status" value="1"/>
</dbReference>
<dbReference type="Gene3D" id="3.90.650.10">
    <property type="entry name" value="PurM-like C-terminal domain"/>
    <property type="match status" value="1"/>
</dbReference>
<comment type="catalytic activity">
    <reaction evidence="14 15">
        <text>2-formamido-N(1)-(5-O-phospho-beta-D-ribosyl)acetamidine + ATP = 5-amino-1-(5-phospho-beta-D-ribosyl)imidazole + ADP + phosphate + H(+)</text>
        <dbReference type="Rhea" id="RHEA:23032"/>
        <dbReference type="ChEBI" id="CHEBI:15378"/>
        <dbReference type="ChEBI" id="CHEBI:30616"/>
        <dbReference type="ChEBI" id="CHEBI:43474"/>
        <dbReference type="ChEBI" id="CHEBI:137981"/>
        <dbReference type="ChEBI" id="CHEBI:147287"/>
        <dbReference type="ChEBI" id="CHEBI:456216"/>
        <dbReference type="EC" id="6.3.3.1"/>
    </reaction>
</comment>
<gene>
    <name evidence="15" type="primary">purM</name>
    <name evidence="18" type="ORF">F1737_00205</name>
</gene>
<dbReference type="RefSeq" id="WP_317136774.1">
    <property type="nucleotide sequence ID" value="NZ_CP043875.1"/>
</dbReference>
<keyword evidence="9 15" id="KW-0658">Purine biosynthesis</keyword>
<evidence type="ECO:0000313" key="19">
    <source>
        <dbReference type="Proteomes" id="UP001301797"/>
    </source>
</evidence>
<dbReference type="AlphaFoldDB" id="A0AA97FA97"/>
<evidence type="ECO:0000259" key="16">
    <source>
        <dbReference type="Pfam" id="PF00586"/>
    </source>
</evidence>